<proteinExistence type="predicted"/>
<dbReference type="EMBL" id="GBRH01161076">
    <property type="protein sequence ID" value="JAE36820.1"/>
    <property type="molecule type" value="Transcribed_RNA"/>
</dbReference>
<sequence>MRCSNQTEVSFSLTRFPKGSVIHHDKQDHDNLVIYTILVDLLTVNSLPKAHNMEVTKDDKTSHLCKQGD</sequence>
<dbReference type="AlphaFoldDB" id="A0A0A9HI24"/>
<accession>A0A0A9HI24</accession>
<protein>
    <submittedName>
        <fullName evidence="1">Uncharacterized protein</fullName>
    </submittedName>
</protein>
<name>A0A0A9HI24_ARUDO</name>
<reference evidence="1" key="2">
    <citation type="journal article" date="2015" name="Data Brief">
        <title>Shoot transcriptome of the giant reed, Arundo donax.</title>
        <authorList>
            <person name="Barrero R.A."/>
            <person name="Guerrero F.D."/>
            <person name="Moolhuijzen P."/>
            <person name="Goolsby J.A."/>
            <person name="Tidwell J."/>
            <person name="Bellgard S.E."/>
            <person name="Bellgard M.I."/>
        </authorList>
    </citation>
    <scope>NUCLEOTIDE SEQUENCE</scope>
    <source>
        <tissue evidence="1">Shoot tissue taken approximately 20 cm above the soil surface</tissue>
    </source>
</reference>
<organism evidence="1">
    <name type="scientific">Arundo donax</name>
    <name type="common">Giant reed</name>
    <name type="synonym">Donax arundinaceus</name>
    <dbReference type="NCBI Taxonomy" id="35708"/>
    <lineage>
        <taxon>Eukaryota</taxon>
        <taxon>Viridiplantae</taxon>
        <taxon>Streptophyta</taxon>
        <taxon>Embryophyta</taxon>
        <taxon>Tracheophyta</taxon>
        <taxon>Spermatophyta</taxon>
        <taxon>Magnoliopsida</taxon>
        <taxon>Liliopsida</taxon>
        <taxon>Poales</taxon>
        <taxon>Poaceae</taxon>
        <taxon>PACMAD clade</taxon>
        <taxon>Arundinoideae</taxon>
        <taxon>Arundineae</taxon>
        <taxon>Arundo</taxon>
    </lineage>
</organism>
<reference evidence="1" key="1">
    <citation type="submission" date="2014-09" db="EMBL/GenBank/DDBJ databases">
        <authorList>
            <person name="Magalhaes I.L.F."/>
            <person name="Oliveira U."/>
            <person name="Santos F.R."/>
            <person name="Vidigal T.H.D.A."/>
            <person name="Brescovit A.D."/>
            <person name="Santos A.J."/>
        </authorList>
    </citation>
    <scope>NUCLEOTIDE SEQUENCE</scope>
    <source>
        <tissue evidence="1">Shoot tissue taken approximately 20 cm above the soil surface</tissue>
    </source>
</reference>
<evidence type="ECO:0000313" key="1">
    <source>
        <dbReference type="EMBL" id="JAE36820.1"/>
    </source>
</evidence>